<keyword evidence="2" id="KW-1185">Reference proteome</keyword>
<dbReference type="Proteomes" id="UP000325577">
    <property type="component" value="Linkage Group LG14"/>
</dbReference>
<evidence type="ECO:0000313" key="2">
    <source>
        <dbReference type="Proteomes" id="UP000325577"/>
    </source>
</evidence>
<protein>
    <submittedName>
        <fullName evidence="1">Uncharacterized protein</fullName>
    </submittedName>
</protein>
<proteinExistence type="predicted"/>
<name>A0A5J5B694_9ASTE</name>
<sequence length="103" mass="11649">MTNLRKLKVLKVKKILQEGLAARTKAAYALAQFFASAEDSKQEKLMKAYSDINASVLNNIDIPTKELNLNDPSVEEKKELEDLPIHPSIIWPFEDENPPPTDE</sequence>
<accession>A0A5J5B694</accession>
<gene>
    <name evidence="1" type="ORF">F0562_025465</name>
</gene>
<evidence type="ECO:0000313" key="1">
    <source>
        <dbReference type="EMBL" id="KAA8538773.1"/>
    </source>
</evidence>
<dbReference type="EMBL" id="CM018037">
    <property type="protein sequence ID" value="KAA8538773.1"/>
    <property type="molecule type" value="Genomic_DNA"/>
</dbReference>
<reference evidence="1 2" key="1">
    <citation type="submission" date="2019-09" db="EMBL/GenBank/DDBJ databases">
        <title>A chromosome-level genome assembly of the Chinese tupelo Nyssa sinensis.</title>
        <authorList>
            <person name="Yang X."/>
            <person name="Kang M."/>
            <person name="Yang Y."/>
            <person name="Xiong H."/>
            <person name="Wang M."/>
            <person name="Zhang Z."/>
            <person name="Wang Z."/>
            <person name="Wu H."/>
            <person name="Ma T."/>
            <person name="Liu J."/>
            <person name="Xi Z."/>
        </authorList>
    </citation>
    <scope>NUCLEOTIDE SEQUENCE [LARGE SCALE GENOMIC DNA]</scope>
    <source>
        <strain evidence="1">J267</strain>
        <tissue evidence="1">Leaf</tissue>
    </source>
</reference>
<dbReference type="AlphaFoldDB" id="A0A5J5B694"/>
<organism evidence="1 2">
    <name type="scientific">Nyssa sinensis</name>
    <dbReference type="NCBI Taxonomy" id="561372"/>
    <lineage>
        <taxon>Eukaryota</taxon>
        <taxon>Viridiplantae</taxon>
        <taxon>Streptophyta</taxon>
        <taxon>Embryophyta</taxon>
        <taxon>Tracheophyta</taxon>
        <taxon>Spermatophyta</taxon>
        <taxon>Magnoliopsida</taxon>
        <taxon>eudicotyledons</taxon>
        <taxon>Gunneridae</taxon>
        <taxon>Pentapetalae</taxon>
        <taxon>asterids</taxon>
        <taxon>Cornales</taxon>
        <taxon>Nyssaceae</taxon>
        <taxon>Nyssa</taxon>
    </lineage>
</organism>